<proteinExistence type="inferred from homology"/>
<keyword evidence="3" id="KW-0378">Hydrolase</keyword>
<dbReference type="GO" id="GO:0006508">
    <property type="term" value="P:proteolysis"/>
    <property type="evidence" value="ECO:0007669"/>
    <property type="project" value="UniProtKB-KW"/>
</dbReference>
<evidence type="ECO:0000259" key="5">
    <source>
        <dbReference type="Pfam" id="PF02902"/>
    </source>
</evidence>
<organism evidence="6 7">
    <name type="scientific">Merluccius polli</name>
    <name type="common">Benguela hake</name>
    <name type="synonym">Merluccius cadenati</name>
    <dbReference type="NCBI Taxonomy" id="89951"/>
    <lineage>
        <taxon>Eukaryota</taxon>
        <taxon>Metazoa</taxon>
        <taxon>Chordata</taxon>
        <taxon>Craniata</taxon>
        <taxon>Vertebrata</taxon>
        <taxon>Euteleostomi</taxon>
        <taxon>Actinopterygii</taxon>
        <taxon>Neopterygii</taxon>
        <taxon>Teleostei</taxon>
        <taxon>Neoteleostei</taxon>
        <taxon>Acanthomorphata</taxon>
        <taxon>Zeiogadaria</taxon>
        <taxon>Gadariae</taxon>
        <taxon>Gadiformes</taxon>
        <taxon>Gadoidei</taxon>
        <taxon>Merlucciidae</taxon>
        <taxon>Merluccius</taxon>
    </lineage>
</organism>
<dbReference type="Gene3D" id="3.40.395.10">
    <property type="entry name" value="Adenoviral Proteinase, Chain A"/>
    <property type="match status" value="1"/>
</dbReference>
<dbReference type="InterPro" id="IPR052160">
    <property type="entry name" value="Gypsy_RT_Integrase-like"/>
</dbReference>
<dbReference type="InterPro" id="IPR038765">
    <property type="entry name" value="Papain-like_cys_pep_sf"/>
</dbReference>
<dbReference type="SUPFAM" id="SSF53098">
    <property type="entry name" value="Ribonuclease H-like"/>
    <property type="match status" value="1"/>
</dbReference>
<comment type="caution">
    <text evidence="6">The sequence shown here is derived from an EMBL/GenBank/DDBJ whole genome shotgun (WGS) entry which is preliminary data.</text>
</comment>
<dbReference type="InterPro" id="IPR011011">
    <property type="entry name" value="Znf_FYVE_PHD"/>
</dbReference>
<dbReference type="PANTHER" id="PTHR47266">
    <property type="entry name" value="ENDONUCLEASE-RELATED"/>
    <property type="match status" value="1"/>
</dbReference>
<evidence type="ECO:0000256" key="3">
    <source>
        <dbReference type="ARBA" id="ARBA00022801"/>
    </source>
</evidence>
<sequence length="656" mass="73597">MESFPNETDKKQRWTLRRRALNYVINDGELFYVRHRGSDKEEKVKVVCGAAEADALFKEFHCSDIGAHCGQIRTRTTKVPFELIGMDLVGKLAMTNQGNQYICVMVDYFTRWSQAYAIKLKSAAEVTQALGKLAIEKPKTWDGYLDAVMFGLRTKRQLTTRFSPFFLMFGREARYPSQVQENYEVDESFEEQFNEEEVAMDIERQDKIVNIVQQNVEKVQERTRGRLQSLQKRMSFKVGDMVWRKNVRSLQRKVGKLDPEFLGPFTVVNIEEKSVDLVDSSGKSIHKVNTDHLKLHTTPTPRIPRRLRIPPVSSITSTPPAATSTPPTTSAPPATYTQPATSSPPAATSAPPATSTPHAATSTPPAATSTPPAATSTSEKYVTEAWDGKNVHVLLSRIGPYKLFYWDICRTTPGQELESEVINATLLRMVQKHNCQGGKKALCIDTYSMTQIWNGKTAILRKCNPSLYGVILGVVNEPNHWILTVIFPSEQRSLVLDPLGNDASKIKRCLETTRAFMRARGCTVSRWKANTVPHSLQLDFTSCGIFAIKYAEKVLAEESPTFPNSEEAVVDYRREIAVTLLNETDDLSELCHCCGEGEEVRGGGSQDRPDANDWIQCDTCGRWYHEGGGRPDRDNFYSCPACPQAQTSRCTKNPSK</sequence>
<dbReference type="GO" id="GO:0003676">
    <property type="term" value="F:nucleic acid binding"/>
    <property type="evidence" value="ECO:0007669"/>
    <property type="project" value="InterPro"/>
</dbReference>
<dbReference type="Proteomes" id="UP001174136">
    <property type="component" value="Unassembled WGS sequence"/>
</dbReference>
<dbReference type="AlphaFoldDB" id="A0AA47NQQ4"/>
<dbReference type="InterPro" id="IPR003653">
    <property type="entry name" value="Peptidase_C48_C"/>
</dbReference>
<keyword evidence="2" id="KW-0645">Protease</keyword>
<keyword evidence="7" id="KW-1185">Reference proteome</keyword>
<evidence type="ECO:0000313" key="6">
    <source>
        <dbReference type="EMBL" id="KAK0134806.1"/>
    </source>
</evidence>
<protein>
    <recommendedName>
        <fullName evidence="5">Ubiquitin-like protease family profile domain-containing protein</fullName>
    </recommendedName>
</protein>
<comment type="similarity">
    <text evidence="1">Belongs to the peptidase C48 family.</text>
</comment>
<dbReference type="SUPFAM" id="SSF54001">
    <property type="entry name" value="Cysteine proteinases"/>
    <property type="match status" value="1"/>
</dbReference>
<reference evidence="6" key="1">
    <citation type="journal article" date="2023" name="Front. Mar. Sci.">
        <title>A new Merluccius polli reference genome to investigate the effects of global change in West African waters.</title>
        <authorList>
            <person name="Mateo J.L."/>
            <person name="Blanco-Fernandez C."/>
            <person name="Garcia-Vazquez E."/>
            <person name="Machado-Schiaffino G."/>
        </authorList>
    </citation>
    <scope>NUCLEOTIDE SEQUENCE</scope>
    <source>
        <strain evidence="6">C29</strain>
        <tissue evidence="6">Fin</tissue>
    </source>
</reference>
<dbReference type="InterPro" id="IPR012337">
    <property type="entry name" value="RNaseH-like_sf"/>
</dbReference>
<name>A0AA47NQQ4_MERPO</name>
<evidence type="ECO:0000256" key="4">
    <source>
        <dbReference type="SAM" id="MobiDB-lite"/>
    </source>
</evidence>
<dbReference type="Gene3D" id="3.30.420.10">
    <property type="entry name" value="Ribonuclease H-like superfamily/Ribonuclease H"/>
    <property type="match status" value="1"/>
</dbReference>
<feature type="region of interest" description="Disordered" evidence="4">
    <location>
        <begin position="289"/>
        <end position="376"/>
    </location>
</feature>
<dbReference type="GO" id="GO:0008234">
    <property type="term" value="F:cysteine-type peptidase activity"/>
    <property type="evidence" value="ECO:0007669"/>
    <property type="project" value="InterPro"/>
</dbReference>
<dbReference type="InterPro" id="IPR036397">
    <property type="entry name" value="RNaseH_sf"/>
</dbReference>
<evidence type="ECO:0000313" key="7">
    <source>
        <dbReference type="Proteomes" id="UP001174136"/>
    </source>
</evidence>
<feature type="compositionally biased region" description="Low complexity" evidence="4">
    <location>
        <begin position="309"/>
        <end position="376"/>
    </location>
</feature>
<accession>A0AA47NQQ4</accession>
<dbReference type="EMBL" id="JAOPHQ010005601">
    <property type="protein sequence ID" value="KAK0134806.1"/>
    <property type="molecule type" value="Genomic_DNA"/>
</dbReference>
<gene>
    <name evidence="6" type="ORF">N1851_029482</name>
</gene>
<dbReference type="Pfam" id="PF02902">
    <property type="entry name" value="Peptidase_C48"/>
    <property type="match status" value="1"/>
</dbReference>
<dbReference type="SUPFAM" id="SSF57903">
    <property type="entry name" value="FYVE/PHD zinc finger"/>
    <property type="match status" value="1"/>
</dbReference>
<dbReference type="CDD" id="cd15517">
    <property type="entry name" value="PHD_TCF19_like"/>
    <property type="match status" value="1"/>
</dbReference>
<evidence type="ECO:0000256" key="1">
    <source>
        <dbReference type="ARBA" id="ARBA00005234"/>
    </source>
</evidence>
<feature type="domain" description="Ubiquitin-like protease family profile" evidence="5">
    <location>
        <begin position="474"/>
        <end position="580"/>
    </location>
</feature>
<evidence type="ECO:0000256" key="2">
    <source>
        <dbReference type="ARBA" id="ARBA00022670"/>
    </source>
</evidence>